<dbReference type="OrthoDB" id="6875580at2"/>
<dbReference type="AlphaFoldDB" id="A0A4R0GI15"/>
<dbReference type="SUPFAM" id="SSF52540">
    <property type="entry name" value="P-loop containing nucleoside triphosphate hydrolases"/>
    <property type="match status" value="1"/>
</dbReference>
<dbReference type="Pfam" id="PF05729">
    <property type="entry name" value="NACHT"/>
    <property type="match status" value="1"/>
</dbReference>
<keyword evidence="3" id="KW-1185">Reference proteome</keyword>
<accession>A0A4R0GI15</accession>
<comment type="caution">
    <text evidence="2">The sequence shown here is derived from an EMBL/GenBank/DDBJ whole genome shotgun (WGS) entry which is preliminary data.</text>
</comment>
<dbReference type="Proteomes" id="UP000291793">
    <property type="component" value="Unassembled WGS sequence"/>
</dbReference>
<name>A0A4R0GI15_9ENTR</name>
<evidence type="ECO:0000259" key="1">
    <source>
        <dbReference type="Pfam" id="PF05729"/>
    </source>
</evidence>
<evidence type="ECO:0000313" key="3">
    <source>
        <dbReference type="Proteomes" id="UP000291793"/>
    </source>
</evidence>
<dbReference type="RefSeq" id="WP_131413805.1">
    <property type="nucleotide sequence ID" value="NZ_SJOP01000046.1"/>
</dbReference>
<dbReference type="Gene3D" id="3.40.50.300">
    <property type="entry name" value="P-loop containing nucleotide triphosphate hydrolases"/>
    <property type="match status" value="1"/>
</dbReference>
<dbReference type="EMBL" id="SJOP01000046">
    <property type="protein sequence ID" value="TCB95893.1"/>
    <property type="molecule type" value="Genomic_DNA"/>
</dbReference>
<evidence type="ECO:0000313" key="2">
    <source>
        <dbReference type="EMBL" id="TCB95893.1"/>
    </source>
</evidence>
<dbReference type="InterPro" id="IPR027417">
    <property type="entry name" value="P-loop_NTPase"/>
</dbReference>
<proteinExistence type="predicted"/>
<feature type="domain" description="NACHT" evidence="1">
    <location>
        <begin position="109"/>
        <end position="224"/>
    </location>
</feature>
<protein>
    <submittedName>
        <fullName evidence="2">NACHT domain-containing protein</fullName>
    </submittedName>
</protein>
<feature type="non-terminal residue" evidence="2">
    <location>
        <position position="294"/>
    </location>
</feature>
<gene>
    <name evidence="2" type="ORF">E0L21_24385</name>
</gene>
<reference evidence="2 3" key="1">
    <citation type="submission" date="2019-02" db="EMBL/GenBank/DDBJ databases">
        <title>The draft genome of Kosakonia quasisacchari strain WCHKQ120001.</title>
        <authorList>
            <person name="Wang C."/>
            <person name="Feng Y."/>
            <person name="Zong Z."/>
        </authorList>
    </citation>
    <scope>NUCLEOTIDE SEQUENCE [LARGE SCALE GENOMIC DNA]</scope>
    <source>
        <strain evidence="2 3">WCHKQ120001</strain>
    </source>
</reference>
<organism evidence="2 3">
    <name type="scientific">Kosakonia quasisacchari</name>
    <dbReference type="NCBI Taxonomy" id="2529380"/>
    <lineage>
        <taxon>Bacteria</taxon>
        <taxon>Pseudomonadati</taxon>
        <taxon>Pseudomonadota</taxon>
        <taxon>Gammaproteobacteria</taxon>
        <taxon>Enterobacterales</taxon>
        <taxon>Enterobacteriaceae</taxon>
        <taxon>Kosakonia</taxon>
    </lineage>
</organism>
<dbReference type="InterPro" id="IPR007111">
    <property type="entry name" value="NACHT_NTPase"/>
</dbReference>
<sequence length="294" mass="33913">MITATAVSTLTVSFLSGLMKKAGETFLENAVRKVGNQLSSSNIFKQLTNEKINQRYVENLVRSVFTFRTITSGDKDVFLDQIYYPLQVSSYKYKNIKIEDHETLENEMRVCLVGVAGQGKTMTLKKMFLEDMNKRQYFPFFISLRNIDFSREISLPEIIEKHFINNGIKCTKQEVSDFIKNASIRMYFDGFDEVTDSQRKNVLILLEECDLQWNTSVVCSTRPDTEFCKFPGYVTYNVAYLKKQDVLNIIDKNITNSDVRNQLKKILTDKEFLYDSIVTPILVDIFIVTSFGLG</sequence>